<evidence type="ECO:0000256" key="12">
    <source>
        <dbReference type="ARBA" id="ARBA00022692"/>
    </source>
</evidence>
<evidence type="ECO:0000256" key="4">
    <source>
        <dbReference type="ARBA" id="ARBA00004922"/>
    </source>
</evidence>
<evidence type="ECO:0000256" key="13">
    <source>
        <dbReference type="ARBA" id="ARBA00022723"/>
    </source>
</evidence>
<comment type="pathway">
    <text evidence="4">Protein modification; protein glycosylation.</text>
</comment>
<dbReference type="Proteomes" id="UP000789390">
    <property type="component" value="Unassembled WGS sequence"/>
</dbReference>
<dbReference type="GO" id="GO:0016020">
    <property type="term" value="C:membrane"/>
    <property type="evidence" value="ECO:0007669"/>
    <property type="project" value="UniProtKB-SubCell"/>
</dbReference>
<dbReference type="FunFam" id="3.90.550.50:FF:000017">
    <property type="entry name" value="Glycoprotein-N-acetylgalactosamine 3-beta-galactosyltransferase 1"/>
    <property type="match status" value="1"/>
</dbReference>
<evidence type="ECO:0000259" key="28">
    <source>
        <dbReference type="Pfam" id="PF02434"/>
    </source>
</evidence>
<keyword evidence="10" id="KW-0551">Lipid droplet</keyword>
<comment type="similarity">
    <text evidence="5">Belongs to the perilipin family.</text>
</comment>
<feature type="compositionally biased region" description="Polar residues" evidence="26">
    <location>
        <begin position="858"/>
        <end position="868"/>
    </location>
</feature>
<dbReference type="Gene3D" id="3.90.550.50">
    <property type="match status" value="1"/>
</dbReference>
<keyword evidence="20" id="KW-0464">Manganese</keyword>
<feature type="transmembrane region" description="Helical" evidence="27">
    <location>
        <begin position="81"/>
        <end position="102"/>
    </location>
</feature>
<sequence length="868" mass="98653">MSPKKYDPYYQIKIGFSSHSSCILASLHVCVVASGAQFLLYIFVENSFVHSVIVFRCLEWISLLSSSVYGIQLAITLLSSMLSRAALTACYLLWYLFFKVIMHHKYHLKGKRSKNNQPAIPLPAAPNVNKKMVQSDIPQIPEFISRVANLPVVHSAIDYASDAYIKAKDSSPSLIKKTWSTAEDTLNYAASHVLPIVQTTFEKPIHAVDNLACLTLNKVEETLPVVTKTPEEIMTNTRSYVSDKLQPVQTGVSSAVSLVSGATDKLLGNRLGRLTLHSAEFTVATVHECIDYFMPPINGEKDSDQCHVIPPEPSGQIMWTIRRSFDVLFKIQNRLLSRAQRSLHDQARNALVAVGGLVDLLGWVQLNWQELMEKNVTSKLHELATYYRGSVDGERKGQSNWFDDVVFLASHFANQCVEYIRGAISAMTGLLDSQPVLALRLQLSVALALTLDFATNVIRTLTSDNLLAKADKFLQTEFPFVLNALMTAKNMVVPPKFLHSSFQLFSADHQLHSVSNPLKHLFQDAESQMSFNSNIEPYDAIRDGLAREMYTKVRVLCWIMTTPKNHWKKARHVKNTWGKRCNRLIFISTETDNRLPTVKVSALEGYDSLWGKAREAFRYIHKHHLHEAEWFLKADDDSFIILENLRFYLSSFNSSDPFYFGHKFKAYIKSGYMQGGSGYVLSKEALRRFVEIGLENPAKCSATEWPEDVEIGRCMDNLGCKGMDTRDSYGRDRFLPISLETHLTLGMLEDTWLWDMHPSYYPVQKGFDCCSDTAIGFHQLFPSQMYLYYYLIYRINAYGIKDVRSEIQSKPHLPPDVNLQVLPFTGPSSEDLIWTKHLKNREQMELEKYRQTDPEPVSRTQPETLPSA</sequence>
<evidence type="ECO:0000256" key="19">
    <source>
        <dbReference type="ARBA" id="ARBA00023180"/>
    </source>
</evidence>
<keyword evidence="15" id="KW-0735">Signal-anchor</keyword>
<keyword evidence="19" id="KW-0325">Glycoprotein</keyword>
<dbReference type="EC" id="2.4.1.122" evidence="8"/>
<proteinExistence type="inferred from homology"/>
<reference evidence="29" key="1">
    <citation type="submission" date="2021-11" db="EMBL/GenBank/DDBJ databases">
        <authorList>
            <person name="Schell T."/>
        </authorList>
    </citation>
    <scope>NUCLEOTIDE SEQUENCE</scope>
    <source>
        <strain evidence="29">M5</strain>
    </source>
</reference>
<dbReference type="Pfam" id="PF02434">
    <property type="entry name" value="Fringe"/>
    <property type="match status" value="1"/>
</dbReference>
<evidence type="ECO:0000313" key="30">
    <source>
        <dbReference type="Proteomes" id="UP000789390"/>
    </source>
</evidence>
<gene>
    <name evidence="29" type="ORF">DGAL_LOCUS9843</name>
</gene>
<dbReference type="InterPro" id="IPR004279">
    <property type="entry name" value="Perilipin"/>
</dbReference>
<dbReference type="GO" id="GO:0016263">
    <property type="term" value="F:glycoprotein-N-acetylgalactosamine 3-beta-galactosyltransferase activity"/>
    <property type="evidence" value="ECO:0007669"/>
    <property type="project" value="UniProtKB-EC"/>
</dbReference>
<comment type="caution">
    <text evidence="29">The sequence shown here is derived from an EMBL/GenBank/DDBJ whole genome shotgun (WGS) entry which is preliminary data.</text>
</comment>
<keyword evidence="13" id="KW-0479">Metal-binding</keyword>
<evidence type="ECO:0000256" key="24">
    <source>
        <dbReference type="ARBA" id="ARBA00043065"/>
    </source>
</evidence>
<keyword evidence="18" id="KW-1015">Disulfide bond</keyword>
<feature type="region of interest" description="Disordered" evidence="26">
    <location>
        <begin position="846"/>
        <end position="868"/>
    </location>
</feature>
<evidence type="ECO:0000256" key="23">
    <source>
        <dbReference type="ARBA" id="ARBA00042009"/>
    </source>
</evidence>
<keyword evidence="17 27" id="KW-0472">Membrane</keyword>
<evidence type="ECO:0000256" key="27">
    <source>
        <dbReference type="SAM" id="Phobius"/>
    </source>
</evidence>
<evidence type="ECO:0000256" key="9">
    <source>
        <dbReference type="ARBA" id="ARBA00022676"/>
    </source>
</evidence>
<protein>
    <recommendedName>
        <fullName evidence="21">Glycoprotein-N-acetylgalactosamine 3-beta-galactosyltransferase 1</fullName>
        <ecNumber evidence="8">2.4.1.122</ecNumber>
    </recommendedName>
    <alternativeName>
        <fullName evidence="23">Core 1 O-glycan T-synthase</fullName>
    </alternativeName>
    <alternativeName>
        <fullName evidence="24">Core 1 UDP-galactose:N-acetylgalactosamine-alpha-R beta 1,3-galactosyltransferase 1</fullName>
    </alternativeName>
    <alternativeName>
        <fullName evidence="22">Core 1 beta1,3-galactosyltransferase 1</fullName>
    </alternativeName>
</protein>
<dbReference type="EMBL" id="CAKKLH010000224">
    <property type="protein sequence ID" value="CAH0106686.1"/>
    <property type="molecule type" value="Genomic_DNA"/>
</dbReference>
<evidence type="ECO:0000313" key="29">
    <source>
        <dbReference type="EMBL" id="CAH0106686.1"/>
    </source>
</evidence>
<evidence type="ECO:0000256" key="22">
    <source>
        <dbReference type="ARBA" id="ARBA00041226"/>
    </source>
</evidence>
<dbReference type="PANTHER" id="PTHR23033:SF14">
    <property type="entry name" value="GLYCOPROTEIN-N-ACETYLGALACTOSAMINE 3-BETA-GALACTOSYLTRANSFERASE 1-RELATED"/>
    <property type="match status" value="1"/>
</dbReference>
<evidence type="ECO:0000256" key="25">
    <source>
        <dbReference type="ARBA" id="ARBA00059245"/>
    </source>
</evidence>
<evidence type="ECO:0000256" key="18">
    <source>
        <dbReference type="ARBA" id="ARBA00023157"/>
    </source>
</evidence>
<dbReference type="Pfam" id="PF03036">
    <property type="entry name" value="Perilipin"/>
    <property type="match status" value="1"/>
</dbReference>
<evidence type="ECO:0000256" key="11">
    <source>
        <dbReference type="ARBA" id="ARBA00022679"/>
    </source>
</evidence>
<dbReference type="UniPathway" id="UPA00378"/>
<evidence type="ECO:0000256" key="8">
    <source>
        <dbReference type="ARBA" id="ARBA00012557"/>
    </source>
</evidence>
<comment type="subunit">
    <text evidence="7">Homodimer; disulfide-linked.</text>
</comment>
<name>A0A8J2RVH3_9CRUS</name>
<feature type="transmembrane region" description="Helical" evidence="27">
    <location>
        <begin position="23"/>
        <end position="44"/>
    </location>
</feature>
<dbReference type="GO" id="GO:0000166">
    <property type="term" value="F:nucleotide binding"/>
    <property type="evidence" value="ECO:0007669"/>
    <property type="project" value="UniProtKB-KW"/>
</dbReference>
<comment type="subcellular location">
    <subcellularLocation>
        <location evidence="2">Lipid droplet</location>
    </subcellularLocation>
    <subcellularLocation>
        <location evidence="3">Membrane</location>
        <topology evidence="3">Single-pass type II membrane protein</topology>
    </subcellularLocation>
</comment>
<evidence type="ECO:0000256" key="2">
    <source>
        <dbReference type="ARBA" id="ARBA00004502"/>
    </source>
</evidence>
<evidence type="ECO:0000256" key="14">
    <source>
        <dbReference type="ARBA" id="ARBA00022741"/>
    </source>
</evidence>
<feature type="transmembrane region" description="Helical" evidence="27">
    <location>
        <begin position="53"/>
        <end position="75"/>
    </location>
</feature>
<evidence type="ECO:0000256" key="17">
    <source>
        <dbReference type="ARBA" id="ARBA00023136"/>
    </source>
</evidence>
<evidence type="ECO:0000256" key="7">
    <source>
        <dbReference type="ARBA" id="ARBA00011748"/>
    </source>
</evidence>
<organism evidence="29 30">
    <name type="scientific">Daphnia galeata</name>
    <dbReference type="NCBI Taxonomy" id="27404"/>
    <lineage>
        <taxon>Eukaryota</taxon>
        <taxon>Metazoa</taxon>
        <taxon>Ecdysozoa</taxon>
        <taxon>Arthropoda</taxon>
        <taxon>Crustacea</taxon>
        <taxon>Branchiopoda</taxon>
        <taxon>Diplostraca</taxon>
        <taxon>Cladocera</taxon>
        <taxon>Anomopoda</taxon>
        <taxon>Daphniidae</taxon>
        <taxon>Daphnia</taxon>
    </lineage>
</organism>
<accession>A0A8J2RVH3</accession>
<comment type="similarity">
    <text evidence="6">Belongs to the glycosyltransferase 31 family. Beta3-Gal-T subfamily.</text>
</comment>
<dbReference type="PANTHER" id="PTHR23033">
    <property type="entry name" value="BETA1,3-GALACTOSYLTRANSFERASE"/>
    <property type="match status" value="1"/>
</dbReference>
<feature type="domain" description="Fringe-like glycosyltransferase" evidence="28">
    <location>
        <begin position="555"/>
        <end position="721"/>
    </location>
</feature>
<comment type="function">
    <text evidence="25">Glycosyltransferase that generates the core 1 O-glycan Gal-beta1-3GalNAc-alpha1-Ser/Thr (T antigen), which is a precursor for many extended O-glycans in glycoproteins.</text>
</comment>
<evidence type="ECO:0000256" key="6">
    <source>
        <dbReference type="ARBA" id="ARBA00006462"/>
    </source>
</evidence>
<evidence type="ECO:0000256" key="3">
    <source>
        <dbReference type="ARBA" id="ARBA00004606"/>
    </source>
</evidence>
<dbReference type="OrthoDB" id="376826at2759"/>
<evidence type="ECO:0000256" key="26">
    <source>
        <dbReference type="SAM" id="MobiDB-lite"/>
    </source>
</evidence>
<keyword evidence="9" id="KW-0328">Glycosyltransferase</keyword>
<evidence type="ECO:0000256" key="5">
    <source>
        <dbReference type="ARBA" id="ARBA00006311"/>
    </source>
</evidence>
<comment type="cofactor">
    <cofactor evidence="1">
        <name>Mn(2+)</name>
        <dbReference type="ChEBI" id="CHEBI:29035"/>
    </cofactor>
</comment>
<keyword evidence="11" id="KW-0808">Transferase</keyword>
<dbReference type="GO" id="GO:0030145">
    <property type="term" value="F:manganese ion binding"/>
    <property type="evidence" value="ECO:0007669"/>
    <property type="project" value="UniProtKB-ARBA"/>
</dbReference>
<keyword evidence="30" id="KW-1185">Reference proteome</keyword>
<dbReference type="AlphaFoldDB" id="A0A8J2RVH3"/>
<evidence type="ECO:0000256" key="10">
    <source>
        <dbReference type="ARBA" id="ARBA00022677"/>
    </source>
</evidence>
<evidence type="ECO:0000256" key="16">
    <source>
        <dbReference type="ARBA" id="ARBA00022989"/>
    </source>
</evidence>
<keyword evidence="14" id="KW-0547">Nucleotide-binding</keyword>
<keyword evidence="12 27" id="KW-0812">Transmembrane</keyword>
<dbReference type="InterPro" id="IPR003378">
    <property type="entry name" value="Fringe-like_glycosylTrfase"/>
</dbReference>
<evidence type="ECO:0000256" key="15">
    <source>
        <dbReference type="ARBA" id="ARBA00022968"/>
    </source>
</evidence>
<dbReference type="InterPro" id="IPR026050">
    <property type="entry name" value="C1GALT1/C1GALT1_chp1"/>
</dbReference>
<evidence type="ECO:0000256" key="20">
    <source>
        <dbReference type="ARBA" id="ARBA00023211"/>
    </source>
</evidence>
<evidence type="ECO:0000256" key="1">
    <source>
        <dbReference type="ARBA" id="ARBA00001936"/>
    </source>
</evidence>
<keyword evidence="16 27" id="KW-1133">Transmembrane helix</keyword>
<dbReference type="GO" id="GO:0005811">
    <property type="term" value="C:lipid droplet"/>
    <property type="evidence" value="ECO:0007669"/>
    <property type="project" value="UniProtKB-SubCell"/>
</dbReference>
<evidence type="ECO:0000256" key="21">
    <source>
        <dbReference type="ARBA" id="ARBA00040898"/>
    </source>
</evidence>